<keyword evidence="3 6" id="KW-0378">Hydrolase</keyword>
<dbReference type="PRINTS" id="PR01210">
    <property type="entry name" value="GGTRANSPTASE"/>
</dbReference>
<dbReference type="Gene3D" id="3.60.20.40">
    <property type="match status" value="1"/>
</dbReference>
<name>A0A9Q2HF41_9STAP</name>
<keyword evidence="4" id="KW-0865">Zymogen</keyword>
<dbReference type="GO" id="GO:0103068">
    <property type="term" value="F:leukotriene C4 gamma-glutamyl transferase activity"/>
    <property type="evidence" value="ECO:0007669"/>
    <property type="project" value="UniProtKB-EC"/>
</dbReference>
<evidence type="ECO:0000256" key="1">
    <source>
        <dbReference type="ARBA" id="ARBA00009381"/>
    </source>
</evidence>
<dbReference type="InterPro" id="IPR051792">
    <property type="entry name" value="GGT_bact"/>
</dbReference>
<evidence type="ECO:0000256" key="3">
    <source>
        <dbReference type="ARBA" id="ARBA00022801"/>
    </source>
</evidence>
<evidence type="ECO:0000256" key="5">
    <source>
        <dbReference type="SAM" id="MobiDB-lite"/>
    </source>
</evidence>
<organism evidence="6 7">
    <name type="scientific">Nosocomiicoccus ampullae</name>
    <dbReference type="NCBI Taxonomy" id="489910"/>
    <lineage>
        <taxon>Bacteria</taxon>
        <taxon>Bacillati</taxon>
        <taxon>Bacillota</taxon>
        <taxon>Bacilli</taxon>
        <taxon>Bacillales</taxon>
        <taxon>Staphylococcaceae</taxon>
        <taxon>Nosocomiicoccus</taxon>
    </lineage>
</organism>
<dbReference type="EC" id="3.4.19.13" evidence="6"/>
<comment type="caution">
    <text evidence="6">The sequence shown here is derived from an EMBL/GenBank/DDBJ whole genome shotgun (WGS) entry which is preliminary data.</text>
</comment>
<dbReference type="EC" id="2.3.2.2" evidence="6"/>
<gene>
    <name evidence="6" type="ORF">HNQ45_000623</name>
</gene>
<comment type="similarity">
    <text evidence="1">Belongs to the gamma-glutamyltransferase family.</text>
</comment>
<dbReference type="RefSeq" id="WP_183673333.1">
    <property type="nucleotide sequence ID" value="NZ_CBCRYX010000002.1"/>
</dbReference>
<dbReference type="GO" id="GO:0036374">
    <property type="term" value="F:glutathione hydrolase activity"/>
    <property type="evidence" value="ECO:0007669"/>
    <property type="project" value="UniProtKB-EC"/>
</dbReference>
<dbReference type="SUPFAM" id="SSF56235">
    <property type="entry name" value="N-terminal nucleophile aminohydrolases (Ntn hydrolases)"/>
    <property type="match status" value="1"/>
</dbReference>
<sequence length="517" mass="58128">MIKKLFPLLALILLLLSSVTIYMFKNNRDLLSLEKDSFKNEKTESYSVTSSDYRASEVGQKIIADGGNAADAAIGVAFALAIVEPYASGLGGGGALLYYDGQMEKPDEIKYQSISSSEYAHGDLIGVPGLVSGMDTLQKEYASMDMKDILDYVIPLAEDGITVDARFAQNLALYKEYNDDSPFYKDGEPLPSGEKVKQPELADTLKYIQTHGVEAFYEKLGETMTDEFEHFSVEDFTNYKTTKGNVLSMDYKGSKVFTPSSPLGGVFTLQALQIDEVLREENGEDYNFIQSVNDSRDIMMLNKDIVSDNEGDRTQYLDKNYIKNELYHLKNVSKVDYEENINNNTTHFVVVDKDGHMISATNTLNRYFGSGKYTSLGFYLNNSLDNFSKDSTSPNYGEPNKTPRSYTSPTIIVNDDSYIGIGTPGGNMIPTVVSQIIIQYLNNDLSLKSAIQQGRLFKENEEIYYENFTDFESLGNIDELESPIRKISSPNEFGNIQSVIYVRDSKESYRYYDRNNR</sequence>
<feature type="region of interest" description="Disordered" evidence="5">
    <location>
        <begin position="389"/>
        <end position="408"/>
    </location>
</feature>
<evidence type="ECO:0000256" key="4">
    <source>
        <dbReference type="ARBA" id="ARBA00023145"/>
    </source>
</evidence>
<dbReference type="Proteomes" id="UP000579136">
    <property type="component" value="Unassembled WGS sequence"/>
</dbReference>
<dbReference type="AlphaFoldDB" id="A0A9Q2HF41"/>
<dbReference type="InterPro" id="IPR029055">
    <property type="entry name" value="Ntn_hydrolases_N"/>
</dbReference>
<protein>
    <submittedName>
        <fullName evidence="6">Gamma-glutamyltranspeptidase/glutathione hydrolase</fullName>
        <ecNumber evidence="6">2.3.2.2</ecNumber>
        <ecNumber evidence="6">3.4.19.13</ecNumber>
    </submittedName>
</protein>
<evidence type="ECO:0000256" key="2">
    <source>
        <dbReference type="ARBA" id="ARBA00022679"/>
    </source>
</evidence>
<proteinExistence type="inferred from homology"/>
<dbReference type="InterPro" id="IPR043137">
    <property type="entry name" value="GGT_ssub_C"/>
</dbReference>
<evidence type="ECO:0000313" key="6">
    <source>
        <dbReference type="EMBL" id="MBB5175748.1"/>
    </source>
</evidence>
<accession>A0A9Q2HF41</accession>
<keyword evidence="2 6" id="KW-0808">Transferase</keyword>
<dbReference type="EMBL" id="JACHHF010000003">
    <property type="protein sequence ID" value="MBB5175748.1"/>
    <property type="molecule type" value="Genomic_DNA"/>
</dbReference>
<evidence type="ECO:0000313" key="7">
    <source>
        <dbReference type="Proteomes" id="UP000579136"/>
    </source>
</evidence>
<dbReference type="PANTHER" id="PTHR43199">
    <property type="entry name" value="GLUTATHIONE HYDROLASE"/>
    <property type="match status" value="1"/>
</dbReference>
<reference evidence="6 7" key="1">
    <citation type="submission" date="2020-08" db="EMBL/GenBank/DDBJ databases">
        <title>Genomic Encyclopedia of Type Strains, Phase IV (KMG-IV): sequencing the most valuable type-strain genomes for metagenomic binning, comparative biology and taxonomic classification.</title>
        <authorList>
            <person name="Goeker M."/>
        </authorList>
    </citation>
    <scope>NUCLEOTIDE SEQUENCE [LARGE SCALE GENOMIC DNA]</scope>
    <source>
        <strain evidence="6 7">DSM 19163</strain>
    </source>
</reference>
<keyword evidence="7" id="KW-1185">Reference proteome</keyword>
<keyword evidence="6" id="KW-0012">Acyltransferase</keyword>
<dbReference type="PANTHER" id="PTHR43199:SF1">
    <property type="entry name" value="GLUTATHIONE HYDROLASE PROENZYME"/>
    <property type="match status" value="1"/>
</dbReference>
<dbReference type="Pfam" id="PF01019">
    <property type="entry name" value="G_glu_transpept"/>
    <property type="match status" value="1"/>
</dbReference>